<dbReference type="Pfam" id="PF00271">
    <property type="entry name" value="Helicase_C"/>
    <property type="match status" value="1"/>
</dbReference>
<dbReference type="InterPro" id="IPR014001">
    <property type="entry name" value="Helicase_ATP-bd"/>
</dbReference>
<dbReference type="EMBL" id="JALJOQ010000182">
    <property type="protein sequence ID" value="KAK9791145.1"/>
    <property type="molecule type" value="Genomic_DNA"/>
</dbReference>
<protein>
    <recommendedName>
        <fullName evidence="7">ATP-dependent RNA helicase</fullName>
        <ecNumber evidence="7">3.6.4.13</ecNumber>
    </recommendedName>
</protein>
<dbReference type="CDD" id="cd18787">
    <property type="entry name" value="SF2_C_DEAD"/>
    <property type="match status" value="1"/>
</dbReference>
<dbReference type="GO" id="GO:0003723">
    <property type="term" value="F:RNA binding"/>
    <property type="evidence" value="ECO:0007669"/>
    <property type="project" value="UniProtKB-UniRule"/>
</dbReference>
<keyword evidence="2 6" id="KW-0378">Hydrolase</keyword>
<dbReference type="Pfam" id="PF13959">
    <property type="entry name" value="CTE_SPB4"/>
    <property type="match status" value="1"/>
</dbReference>
<dbReference type="EC" id="3.6.4.13" evidence="7"/>
<comment type="function">
    <text evidence="7">RNA helicase.</text>
</comment>
<organism evidence="11 12">
    <name type="scientific">Symbiochloris irregularis</name>
    <dbReference type="NCBI Taxonomy" id="706552"/>
    <lineage>
        <taxon>Eukaryota</taxon>
        <taxon>Viridiplantae</taxon>
        <taxon>Chlorophyta</taxon>
        <taxon>core chlorophytes</taxon>
        <taxon>Trebouxiophyceae</taxon>
        <taxon>Trebouxiales</taxon>
        <taxon>Trebouxiaceae</taxon>
        <taxon>Symbiochloris</taxon>
    </lineage>
</organism>
<dbReference type="PROSITE" id="PS51194">
    <property type="entry name" value="HELICASE_CTER"/>
    <property type="match status" value="1"/>
</dbReference>
<sequence length="491" mass="53763">MQTALQPAIDTARERKTLAFLVPLIEKLRGLDSPLKKHQVGAVVVSPTRELARQTYTVLQPFLEDAPELEANLLVGGRDPLADVTTLQESRASVLVGTPGRLFDVLERCEFLDFKHLELLILDEADRVLDMGFRGHIDAIMARLPKQRRTGLFSATQTDAVEQLARAGLRNPVRVNVAVSAATAPDAANSTPDDPEAARSADAVAAAGTTVAGSTAGQRTPTSLQISYMLCEPDQKMGQLIRFLQAHRQEKVIVYMLTCACVDFWASVLHTLPAASDLVVHALHGRMKQRVRDAKLAAFTAPGPGCLLCTDIAARGLDIPDVSWTVQVDAPQDPDAFVHRVGRSARMGRPGRGLILLAPSEQPYVKFLLVRKVPVQEQAGVQGVPEVDNDSLLAAVRAASEGDRDVMEKGTRAFVSYVRAYREHQCRFIFRMEELDLGRLAMAFGLLRLPRMPELARSKAITNFTPSSVDLDAIKYKDKTPQARQNKRGGL</sequence>
<dbReference type="GO" id="GO:0003724">
    <property type="term" value="F:RNA helicase activity"/>
    <property type="evidence" value="ECO:0007669"/>
    <property type="project" value="UniProtKB-EC"/>
</dbReference>
<dbReference type="SMART" id="SM00487">
    <property type="entry name" value="DEXDc"/>
    <property type="match status" value="1"/>
</dbReference>
<evidence type="ECO:0000256" key="8">
    <source>
        <dbReference type="SAM" id="MobiDB-lite"/>
    </source>
</evidence>
<keyword evidence="5 7" id="KW-0694">RNA-binding</keyword>
<name>A0AAW1NR92_9CHLO</name>
<dbReference type="AlphaFoldDB" id="A0AAW1NR92"/>
<evidence type="ECO:0000256" key="4">
    <source>
        <dbReference type="ARBA" id="ARBA00022840"/>
    </source>
</evidence>
<dbReference type="GO" id="GO:0005524">
    <property type="term" value="F:ATP binding"/>
    <property type="evidence" value="ECO:0007669"/>
    <property type="project" value="UniProtKB-UniRule"/>
</dbReference>
<dbReference type="PROSITE" id="PS51192">
    <property type="entry name" value="HELICASE_ATP_BIND_1"/>
    <property type="match status" value="1"/>
</dbReference>
<feature type="domain" description="Helicase C-terminal" evidence="10">
    <location>
        <begin position="236"/>
        <end position="392"/>
    </location>
</feature>
<evidence type="ECO:0000256" key="6">
    <source>
        <dbReference type="RuleBase" id="RU000492"/>
    </source>
</evidence>
<keyword evidence="12" id="KW-1185">Reference proteome</keyword>
<comment type="catalytic activity">
    <reaction evidence="7">
        <text>ATP + H2O = ADP + phosphate + H(+)</text>
        <dbReference type="Rhea" id="RHEA:13065"/>
        <dbReference type="ChEBI" id="CHEBI:15377"/>
        <dbReference type="ChEBI" id="CHEBI:15378"/>
        <dbReference type="ChEBI" id="CHEBI:30616"/>
        <dbReference type="ChEBI" id="CHEBI:43474"/>
        <dbReference type="ChEBI" id="CHEBI:456216"/>
        <dbReference type="EC" id="3.6.4.13"/>
    </reaction>
</comment>
<dbReference type="SUPFAM" id="SSF52540">
    <property type="entry name" value="P-loop containing nucleoside triphosphate hydrolases"/>
    <property type="match status" value="1"/>
</dbReference>
<dbReference type="InterPro" id="IPR001650">
    <property type="entry name" value="Helicase_C-like"/>
</dbReference>
<gene>
    <name evidence="11" type="ORF">WJX73_001123</name>
</gene>
<proteinExistence type="inferred from homology"/>
<dbReference type="CDD" id="cd17960">
    <property type="entry name" value="DEADc_DDX55"/>
    <property type="match status" value="1"/>
</dbReference>
<comment type="domain">
    <text evidence="7">The Q motif is unique to and characteristic of the DEAD box family of RNA helicases and controls ATP binding and hydrolysis.</text>
</comment>
<evidence type="ECO:0000256" key="2">
    <source>
        <dbReference type="ARBA" id="ARBA00022801"/>
    </source>
</evidence>
<dbReference type="InterPro" id="IPR025313">
    <property type="entry name" value="SPB4-like_CTE"/>
</dbReference>
<comment type="caution">
    <text evidence="11">The sequence shown here is derived from an EMBL/GenBank/DDBJ whole genome shotgun (WGS) entry which is preliminary data.</text>
</comment>
<dbReference type="InterPro" id="IPR027417">
    <property type="entry name" value="P-loop_NTPase"/>
</dbReference>
<feature type="domain" description="Helicase ATP-binding" evidence="9">
    <location>
        <begin position="16"/>
        <end position="175"/>
    </location>
</feature>
<evidence type="ECO:0000259" key="10">
    <source>
        <dbReference type="PROSITE" id="PS51194"/>
    </source>
</evidence>
<reference evidence="11 12" key="1">
    <citation type="journal article" date="2024" name="Nat. Commun.">
        <title>Phylogenomics reveals the evolutionary origins of lichenization in chlorophyte algae.</title>
        <authorList>
            <person name="Puginier C."/>
            <person name="Libourel C."/>
            <person name="Otte J."/>
            <person name="Skaloud P."/>
            <person name="Haon M."/>
            <person name="Grisel S."/>
            <person name="Petersen M."/>
            <person name="Berrin J.G."/>
            <person name="Delaux P.M."/>
            <person name="Dal Grande F."/>
            <person name="Keller J."/>
        </authorList>
    </citation>
    <scope>NUCLEOTIDE SEQUENCE [LARGE SCALE GENOMIC DNA]</scope>
    <source>
        <strain evidence="11 12">SAG 2036</strain>
    </source>
</reference>
<dbReference type="SMART" id="SM00490">
    <property type="entry name" value="HELICc"/>
    <property type="match status" value="1"/>
</dbReference>
<evidence type="ECO:0000256" key="1">
    <source>
        <dbReference type="ARBA" id="ARBA00022741"/>
    </source>
</evidence>
<dbReference type="SMART" id="SM01178">
    <property type="entry name" value="DUF4217"/>
    <property type="match status" value="1"/>
</dbReference>
<keyword evidence="4 6" id="KW-0067">ATP-binding</keyword>
<dbReference type="Pfam" id="PF00270">
    <property type="entry name" value="DEAD"/>
    <property type="match status" value="1"/>
</dbReference>
<dbReference type="Gene3D" id="3.40.50.300">
    <property type="entry name" value="P-loop containing nucleotide triphosphate hydrolases"/>
    <property type="match status" value="2"/>
</dbReference>
<dbReference type="GO" id="GO:0016787">
    <property type="term" value="F:hydrolase activity"/>
    <property type="evidence" value="ECO:0007669"/>
    <property type="project" value="UniProtKB-KW"/>
</dbReference>
<evidence type="ECO:0000313" key="11">
    <source>
        <dbReference type="EMBL" id="KAK9791145.1"/>
    </source>
</evidence>
<dbReference type="PANTHER" id="PTHR24031">
    <property type="entry name" value="RNA HELICASE"/>
    <property type="match status" value="1"/>
</dbReference>
<dbReference type="Proteomes" id="UP001465755">
    <property type="component" value="Unassembled WGS sequence"/>
</dbReference>
<evidence type="ECO:0000259" key="9">
    <source>
        <dbReference type="PROSITE" id="PS51192"/>
    </source>
</evidence>
<evidence type="ECO:0000313" key="12">
    <source>
        <dbReference type="Proteomes" id="UP001465755"/>
    </source>
</evidence>
<dbReference type="PROSITE" id="PS00039">
    <property type="entry name" value="DEAD_ATP_HELICASE"/>
    <property type="match status" value="1"/>
</dbReference>
<accession>A0AAW1NR92</accession>
<keyword evidence="1 6" id="KW-0547">Nucleotide-binding</keyword>
<feature type="region of interest" description="Disordered" evidence="8">
    <location>
        <begin position="184"/>
        <end position="203"/>
    </location>
</feature>
<dbReference type="InterPro" id="IPR000629">
    <property type="entry name" value="RNA-helicase_DEAD-box_CS"/>
</dbReference>
<comment type="similarity">
    <text evidence="6">Belongs to the DEAD box helicase family.</text>
</comment>
<keyword evidence="3 6" id="KW-0347">Helicase</keyword>
<evidence type="ECO:0000256" key="3">
    <source>
        <dbReference type="ARBA" id="ARBA00022806"/>
    </source>
</evidence>
<evidence type="ECO:0000256" key="5">
    <source>
        <dbReference type="ARBA" id="ARBA00022884"/>
    </source>
</evidence>
<dbReference type="InterPro" id="IPR011545">
    <property type="entry name" value="DEAD/DEAH_box_helicase_dom"/>
</dbReference>
<evidence type="ECO:0000256" key="7">
    <source>
        <dbReference type="RuleBase" id="RU365068"/>
    </source>
</evidence>